<accession>A0A392UTM4</accession>
<dbReference type="Proteomes" id="UP000265520">
    <property type="component" value="Unassembled WGS sequence"/>
</dbReference>
<reference evidence="1 2" key="1">
    <citation type="journal article" date="2018" name="Front. Plant Sci.">
        <title>Red Clover (Trifolium pratense) and Zigzag Clover (T. medium) - A Picture of Genomic Similarities and Differences.</title>
        <authorList>
            <person name="Dluhosova J."/>
            <person name="Istvanek J."/>
            <person name="Nedelnik J."/>
            <person name="Repkova J."/>
        </authorList>
    </citation>
    <scope>NUCLEOTIDE SEQUENCE [LARGE SCALE GENOMIC DNA]</scope>
    <source>
        <strain evidence="2">cv. 10/8</strain>
        <tissue evidence="1">Leaf</tissue>
    </source>
</reference>
<feature type="non-terminal residue" evidence="1">
    <location>
        <position position="1"/>
    </location>
</feature>
<keyword evidence="2" id="KW-1185">Reference proteome</keyword>
<organism evidence="1 2">
    <name type="scientific">Trifolium medium</name>
    <dbReference type="NCBI Taxonomy" id="97028"/>
    <lineage>
        <taxon>Eukaryota</taxon>
        <taxon>Viridiplantae</taxon>
        <taxon>Streptophyta</taxon>
        <taxon>Embryophyta</taxon>
        <taxon>Tracheophyta</taxon>
        <taxon>Spermatophyta</taxon>
        <taxon>Magnoliopsida</taxon>
        <taxon>eudicotyledons</taxon>
        <taxon>Gunneridae</taxon>
        <taxon>Pentapetalae</taxon>
        <taxon>rosids</taxon>
        <taxon>fabids</taxon>
        <taxon>Fabales</taxon>
        <taxon>Fabaceae</taxon>
        <taxon>Papilionoideae</taxon>
        <taxon>50 kb inversion clade</taxon>
        <taxon>NPAAA clade</taxon>
        <taxon>Hologalegina</taxon>
        <taxon>IRL clade</taxon>
        <taxon>Trifolieae</taxon>
        <taxon>Trifolium</taxon>
    </lineage>
</organism>
<protein>
    <submittedName>
        <fullName evidence="1">Uncharacterized protein</fullName>
    </submittedName>
</protein>
<name>A0A392UTM4_9FABA</name>
<evidence type="ECO:0000313" key="2">
    <source>
        <dbReference type="Proteomes" id="UP000265520"/>
    </source>
</evidence>
<evidence type="ECO:0000313" key="1">
    <source>
        <dbReference type="EMBL" id="MCI75135.1"/>
    </source>
</evidence>
<comment type="caution">
    <text evidence="1">The sequence shown here is derived from an EMBL/GenBank/DDBJ whole genome shotgun (WGS) entry which is preliminary data.</text>
</comment>
<sequence>TTPPPVDRLLLTRRFGWPSTFSDHQVRSVDFALVGGSLQP</sequence>
<dbReference type="EMBL" id="LXQA010875905">
    <property type="protein sequence ID" value="MCI75135.1"/>
    <property type="molecule type" value="Genomic_DNA"/>
</dbReference>
<dbReference type="AlphaFoldDB" id="A0A392UTM4"/>
<proteinExistence type="predicted"/>